<dbReference type="Proteomes" id="UP001057702">
    <property type="component" value="Unassembled WGS sequence"/>
</dbReference>
<reference evidence="2" key="1">
    <citation type="submission" date="2022-06" db="EMBL/GenBank/DDBJ databases">
        <title>Draft genome sequence of Streptomyces sp. RB6PN25 isolated from peat swamp forest in Thailand.</title>
        <authorList>
            <person name="Duangmal K."/>
            <person name="Klaysubun C."/>
        </authorList>
    </citation>
    <scope>NUCLEOTIDE SEQUENCE</scope>
    <source>
        <strain evidence="2">RB6PN25</strain>
    </source>
</reference>
<sequence length="82" mass="9317">MSQSDVRHLMESLGTADGIELLRVLAQRILQKLIEATDDGYLGTGLVIPHRRKPGRHDLPPRQQETQRLSPPDRARVEHVFV</sequence>
<evidence type="ECO:0000313" key="2">
    <source>
        <dbReference type="EMBL" id="MCQ4079120.1"/>
    </source>
</evidence>
<name>A0ABT1PQB4_9ACTN</name>
<dbReference type="EMBL" id="JANFNG010000001">
    <property type="protein sequence ID" value="MCQ4079120.1"/>
    <property type="molecule type" value="Genomic_DNA"/>
</dbReference>
<evidence type="ECO:0008006" key="4">
    <source>
        <dbReference type="Google" id="ProtNLM"/>
    </source>
</evidence>
<gene>
    <name evidence="2" type="ORF">NGB36_00435</name>
</gene>
<organism evidence="2 3">
    <name type="scientific">Streptomyces humicola</name>
    <dbReference type="NCBI Taxonomy" id="2953240"/>
    <lineage>
        <taxon>Bacteria</taxon>
        <taxon>Bacillati</taxon>
        <taxon>Actinomycetota</taxon>
        <taxon>Actinomycetes</taxon>
        <taxon>Kitasatosporales</taxon>
        <taxon>Streptomycetaceae</taxon>
        <taxon>Streptomyces</taxon>
    </lineage>
</organism>
<accession>A0ABT1PQB4</accession>
<keyword evidence="3" id="KW-1185">Reference proteome</keyword>
<feature type="region of interest" description="Disordered" evidence="1">
    <location>
        <begin position="47"/>
        <end position="75"/>
    </location>
</feature>
<evidence type="ECO:0000313" key="3">
    <source>
        <dbReference type="Proteomes" id="UP001057702"/>
    </source>
</evidence>
<proteinExistence type="predicted"/>
<protein>
    <recommendedName>
        <fullName evidence="4">Transposase</fullName>
    </recommendedName>
</protein>
<evidence type="ECO:0000256" key="1">
    <source>
        <dbReference type="SAM" id="MobiDB-lite"/>
    </source>
</evidence>
<comment type="caution">
    <text evidence="2">The sequence shown here is derived from an EMBL/GenBank/DDBJ whole genome shotgun (WGS) entry which is preliminary data.</text>
</comment>